<dbReference type="InterPro" id="IPR009729">
    <property type="entry name" value="Gal-3-0_sulfotransfrase"/>
</dbReference>
<dbReference type="GO" id="GO:0001733">
    <property type="term" value="F:galactosylceramide sulfotransferase activity"/>
    <property type="evidence" value="ECO:0007669"/>
    <property type="project" value="InterPro"/>
</dbReference>
<dbReference type="EMBL" id="FN649760">
    <property type="protein sequence ID" value="CBN79625.1"/>
    <property type="molecule type" value="Genomic_DNA"/>
</dbReference>
<dbReference type="Pfam" id="PF06990">
    <property type="entry name" value="Gal-3-0_sulfotr"/>
    <property type="match status" value="1"/>
</dbReference>
<comment type="subcellular location">
    <subcellularLocation>
        <location evidence="1">Golgi apparatus membrane</location>
        <topology evidence="1">Single-pass type II membrane protein</topology>
    </subcellularLocation>
</comment>
<keyword evidence="4" id="KW-0812">Transmembrane</keyword>
<keyword evidence="7" id="KW-0333">Golgi apparatus</keyword>
<keyword evidence="6" id="KW-1133">Transmembrane helix</keyword>
<evidence type="ECO:0000256" key="5">
    <source>
        <dbReference type="ARBA" id="ARBA00022968"/>
    </source>
</evidence>
<dbReference type="eggNOG" id="ENOG502QPNT">
    <property type="taxonomic scope" value="Eukaryota"/>
</dbReference>
<comment type="similarity">
    <text evidence="2">Belongs to the galactose-3-O-sulfotransferase family.</text>
</comment>
<dbReference type="AlphaFoldDB" id="D8LK91"/>
<gene>
    <name evidence="10" type="ORF">Esi_0283_0018</name>
</gene>
<evidence type="ECO:0000256" key="4">
    <source>
        <dbReference type="ARBA" id="ARBA00022692"/>
    </source>
</evidence>
<keyword evidence="3 10" id="KW-0808">Transferase</keyword>
<keyword evidence="8" id="KW-0472">Membrane</keyword>
<name>D8LK91_ECTSI</name>
<dbReference type="GO" id="GO:0009247">
    <property type="term" value="P:glycolipid biosynthetic process"/>
    <property type="evidence" value="ECO:0007669"/>
    <property type="project" value="InterPro"/>
</dbReference>
<keyword evidence="5" id="KW-0735">Signal-anchor</keyword>
<keyword evidence="9" id="KW-0325">Glycoprotein</keyword>
<accession>D8LK91</accession>
<evidence type="ECO:0000256" key="9">
    <source>
        <dbReference type="ARBA" id="ARBA00023180"/>
    </source>
</evidence>
<dbReference type="InterPro" id="IPR027417">
    <property type="entry name" value="P-loop_NTPase"/>
</dbReference>
<dbReference type="PANTHER" id="PTHR14647">
    <property type="entry name" value="GALACTOSE-3-O-SULFOTRANSFERASE"/>
    <property type="match status" value="1"/>
</dbReference>
<dbReference type="GO" id="GO:0000139">
    <property type="term" value="C:Golgi membrane"/>
    <property type="evidence" value="ECO:0007669"/>
    <property type="project" value="UniProtKB-SubCell"/>
</dbReference>
<evidence type="ECO:0000256" key="1">
    <source>
        <dbReference type="ARBA" id="ARBA00004323"/>
    </source>
</evidence>
<evidence type="ECO:0000313" key="11">
    <source>
        <dbReference type="Proteomes" id="UP000002630"/>
    </source>
</evidence>
<evidence type="ECO:0000256" key="8">
    <source>
        <dbReference type="ARBA" id="ARBA00023136"/>
    </source>
</evidence>
<dbReference type="OrthoDB" id="514299at2759"/>
<reference evidence="10 11" key="1">
    <citation type="journal article" date="2010" name="Nature">
        <title>The Ectocarpus genome and the independent evolution of multicellularity in brown algae.</title>
        <authorList>
            <person name="Cock J.M."/>
            <person name="Sterck L."/>
            <person name="Rouze P."/>
            <person name="Scornet D."/>
            <person name="Allen A.E."/>
            <person name="Amoutzias G."/>
            <person name="Anthouard V."/>
            <person name="Artiguenave F."/>
            <person name="Aury J.M."/>
            <person name="Badger J.H."/>
            <person name="Beszteri B."/>
            <person name="Billiau K."/>
            <person name="Bonnet E."/>
            <person name="Bothwell J.H."/>
            <person name="Bowler C."/>
            <person name="Boyen C."/>
            <person name="Brownlee C."/>
            <person name="Carrano C.J."/>
            <person name="Charrier B."/>
            <person name="Cho G.Y."/>
            <person name="Coelho S.M."/>
            <person name="Collen J."/>
            <person name="Corre E."/>
            <person name="Da Silva C."/>
            <person name="Delage L."/>
            <person name="Delaroque N."/>
            <person name="Dittami S.M."/>
            <person name="Doulbeau S."/>
            <person name="Elias M."/>
            <person name="Farnham G."/>
            <person name="Gachon C.M."/>
            <person name="Gschloessl B."/>
            <person name="Heesch S."/>
            <person name="Jabbari K."/>
            <person name="Jubin C."/>
            <person name="Kawai H."/>
            <person name="Kimura K."/>
            <person name="Kloareg B."/>
            <person name="Kupper F.C."/>
            <person name="Lang D."/>
            <person name="Le Bail A."/>
            <person name="Leblanc C."/>
            <person name="Lerouge P."/>
            <person name="Lohr M."/>
            <person name="Lopez P.J."/>
            <person name="Martens C."/>
            <person name="Maumus F."/>
            <person name="Michel G."/>
            <person name="Miranda-Saavedra D."/>
            <person name="Morales J."/>
            <person name="Moreau H."/>
            <person name="Motomura T."/>
            <person name="Nagasato C."/>
            <person name="Napoli C.A."/>
            <person name="Nelson D.R."/>
            <person name="Nyvall-Collen P."/>
            <person name="Peters A.F."/>
            <person name="Pommier C."/>
            <person name="Potin P."/>
            <person name="Poulain J."/>
            <person name="Quesneville H."/>
            <person name="Read B."/>
            <person name="Rensing S.A."/>
            <person name="Ritter A."/>
            <person name="Rousvoal S."/>
            <person name="Samanta M."/>
            <person name="Samson G."/>
            <person name="Schroeder D.C."/>
            <person name="Segurens B."/>
            <person name="Strittmatter M."/>
            <person name="Tonon T."/>
            <person name="Tregear J.W."/>
            <person name="Valentin K."/>
            <person name="von Dassow P."/>
            <person name="Yamagishi T."/>
            <person name="Van de Peer Y."/>
            <person name="Wincker P."/>
        </authorList>
    </citation>
    <scope>NUCLEOTIDE SEQUENCE [LARGE SCALE GENOMIC DNA]</scope>
    <source>
        <strain evidence="11">Ec32 / CCAP1310/4</strain>
    </source>
</reference>
<protein>
    <submittedName>
        <fullName evidence="10">Sulfotransferase</fullName>
        <ecNumber evidence="10">2.8.2.-</ecNumber>
    </submittedName>
</protein>
<dbReference type="InParanoid" id="D8LK91"/>
<evidence type="ECO:0000313" key="10">
    <source>
        <dbReference type="EMBL" id="CBN79625.1"/>
    </source>
</evidence>
<evidence type="ECO:0000256" key="7">
    <source>
        <dbReference type="ARBA" id="ARBA00023034"/>
    </source>
</evidence>
<evidence type="ECO:0000256" key="2">
    <source>
        <dbReference type="ARBA" id="ARBA00008124"/>
    </source>
</evidence>
<dbReference type="Proteomes" id="UP000002630">
    <property type="component" value="Unassembled WGS sequence"/>
</dbReference>
<evidence type="ECO:0000256" key="3">
    <source>
        <dbReference type="ARBA" id="ARBA00022679"/>
    </source>
</evidence>
<evidence type="ECO:0000256" key="6">
    <source>
        <dbReference type="ARBA" id="ARBA00022989"/>
    </source>
</evidence>
<dbReference type="EC" id="2.8.2.-" evidence="10"/>
<sequence length="343" mass="39259">MAGNAMREYLNLLVDESVAATKNQTCNIAFVKTHKTASTTAATLLYRYGKRHDLNVAHFHGHQSSIELPEAIEDSGKPVDLMHYHHAWDGFYEGGWAEAKAAYKKIMRDPTKVNLVTVMREPVAHYMSYYYYFLQPETGLSIAEYFELSAKPGDPRYRGVFQRRRAGKAGWHGFKLLHNPLCAEFGIRTATELESFIRDDLQGFAMVLLTEHFEEGLAVFMRMFNWRPIDMTFCRVIETKAGVSRYDGKKLTNVPKTRDLPPEVLAQIKQQTQLDQALYKAAVKVYLQKRAEYQDSLEVDVRSIRTVQSAVHGYLEFNAKSPAHKWYEGDVKCFANPSPVQPF</sequence>
<dbReference type="Gene3D" id="3.40.50.300">
    <property type="entry name" value="P-loop containing nucleotide triphosphate hydrolases"/>
    <property type="match status" value="1"/>
</dbReference>
<dbReference type="PANTHER" id="PTHR14647:SF87">
    <property type="entry name" value="PUTATIVE-RELATED"/>
    <property type="match status" value="1"/>
</dbReference>
<keyword evidence="11" id="KW-1185">Reference proteome</keyword>
<proteinExistence type="inferred from homology"/>
<organism evidence="10 11">
    <name type="scientific">Ectocarpus siliculosus</name>
    <name type="common">Brown alga</name>
    <name type="synonym">Conferva siliculosa</name>
    <dbReference type="NCBI Taxonomy" id="2880"/>
    <lineage>
        <taxon>Eukaryota</taxon>
        <taxon>Sar</taxon>
        <taxon>Stramenopiles</taxon>
        <taxon>Ochrophyta</taxon>
        <taxon>PX clade</taxon>
        <taxon>Phaeophyceae</taxon>
        <taxon>Ectocarpales</taxon>
        <taxon>Ectocarpaceae</taxon>
        <taxon>Ectocarpus</taxon>
    </lineage>
</organism>